<dbReference type="GO" id="GO:0032259">
    <property type="term" value="P:methylation"/>
    <property type="evidence" value="ECO:0007669"/>
    <property type="project" value="UniProtKB-KW"/>
</dbReference>
<keyword evidence="1 6" id="KW-0489">Methyltransferase</keyword>
<keyword evidence="7" id="KW-1185">Reference proteome</keyword>
<comment type="caution">
    <text evidence="6">The sequence shown here is derived from an EMBL/GenBank/DDBJ whole genome shotgun (WGS) entry which is preliminary data.</text>
</comment>
<dbReference type="EMBL" id="JBEDNQ010000006">
    <property type="protein sequence ID" value="MEQ3552086.1"/>
    <property type="molecule type" value="Genomic_DNA"/>
</dbReference>
<reference evidence="6 7" key="1">
    <citation type="submission" date="2024-03" db="EMBL/GenBank/DDBJ databases">
        <title>Draft genome sequence of Pseudonocardia nematodicida JCM 31783.</title>
        <authorList>
            <person name="Butdee W."/>
            <person name="Duangmal K."/>
        </authorList>
    </citation>
    <scope>NUCLEOTIDE SEQUENCE [LARGE SCALE GENOMIC DNA]</scope>
    <source>
        <strain evidence="6 7">JCM 31783</strain>
    </source>
</reference>
<keyword evidence="2 6" id="KW-0808">Transferase</keyword>
<dbReference type="CDD" id="cd02440">
    <property type="entry name" value="AdoMet_MTases"/>
    <property type="match status" value="1"/>
</dbReference>
<dbReference type="Gene3D" id="3.40.50.150">
    <property type="entry name" value="Vaccinia Virus protein VP39"/>
    <property type="match status" value="1"/>
</dbReference>
<evidence type="ECO:0000259" key="5">
    <source>
        <dbReference type="Pfam" id="PF13649"/>
    </source>
</evidence>
<dbReference type="EC" id="2.1.-.-" evidence="6"/>
<evidence type="ECO:0000256" key="1">
    <source>
        <dbReference type="ARBA" id="ARBA00022603"/>
    </source>
</evidence>
<dbReference type="GO" id="GO:0008168">
    <property type="term" value="F:methyltransferase activity"/>
    <property type="evidence" value="ECO:0007669"/>
    <property type="project" value="UniProtKB-KW"/>
</dbReference>
<feature type="domain" description="Methyltransferase" evidence="5">
    <location>
        <begin position="62"/>
        <end position="151"/>
    </location>
</feature>
<protein>
    <submittedName>
        <fullName evidence="6">Class I SAM-dependent methyltransferase</fullName>
        <ecNumber evidence="6">2.1.-.-</ecNumber>
    </submittedName>
</protein>
<dbReference type="Proteomes" id="UP001494902">
    <property type="component" value="Unassembled WGS sequence"/>
</dbReference>
<dbReference type="InterPro" id="IPR029063">
    <property type="entry name" value="SAM-dependent_MTases_sf"/>
</dbReference>
<dbReference type="PANTHER" id="PTHR43464:SF19">
    <property type="entry name" value="UBIQUINONE BIOSYNTHESIS O-METHYLTRANSFERASE, MITOCHONDRIAL"/>
    <property type="match status" value="1"/>
</dbReference>
<dbReference type="RefSeq" id="WP_349299153.1">
    <property type="nucleotide sequence ID" value="NZ_JBEDNQ010000006.1"/>
</dbReference>
<evidence type="ECO:0000313" key="6">
    <source>
        <dbReference type="EMBL" id="MEQ3552086.1"/>
    </source>
</evidence>
<evidence type="ECO:0000256" key="3">
    <source>
        <dbReference type="ARBA" id="ARBA00022691"/>
    </source>
</evidence>
<evidence type="ECO:0000256" key="2">
    <source>
        <dbReference type="ARBA" id="ARBA00022679"/>
    </source>
</evidence>
<gene>
    <name evidence="6" type="ORF">WIS52_16555</name>
</gene>
<keyword evidence="3" id="KW-0949">S-adenosyl-L-methionine</keyword>
<dbReference type="SUPFAM" id="SSF53335">
    <property type="entry name" value="S-adenosyl-L-methionine-dependent methyltransferases"/>
    <property type="match status" value="1"/>
</dbReference>
<organism evidence="6 7">
    <name type="scientific">Pseudonocardia nematodicida</name>
    <dbReference type="NCBI Taxonomy" id="1206997"/>
    <lineage>
        <taxon>Bacteria</taxon>
        <taxon>Bacillati</taxon>
        <taxon>Actinomycetota</taxon>
        <taxon>Actinomycetes</taxon>
        <taxon>Pseudonocardiales</taxon>
        <taxon>Pseudonocardiaceae</taxon>
        <taxon>Pseudonocardia</taxon>
    </lineage>
</organism>
<dbReference type="Pfam" id="PF13649">
    <property type="entry name" value="Methyltransf_25"/>
    <property type="match status" value="1"/>
</dbReference>
<feature type="region of interest" description="Disordered" evidence="4">
    <location>
        <begin position="214"/>
        <end position="234"/>
    </location>
</feature>
<dbReference type="InterPro" id="IPR041698">
    <property type="entry name" value="Methyltransf_25"/>
</dbReference>
<evidence type="ECO:0000313" key="7">
    <source>
        <dbReference type="Proteomes" id="UP001494902"/>
    </source>
</evidence>
<proteinExistence type="predicted"/>
<name>A0ABV1KC87_9PSEU</name>
<feature type="compositionally biased region" description="Low complexity" evidence="4">
    <location>
        <begin position="216"/>
        <end position="234"/>
    </location>
</feature>
<evidence type="ECO:0000256" key="4">
    <source>
        <dbReference type="SAM" id="MobiDB-lite"/>
    </source>
</evidence>
<dbReference type="PANTHER" id="PTHR43464">
    <property type="entry name" value="METHYLTRANSFERASE"/>
    <property type="match status" value="1"/>
</dbReference>
<accession>A0ABV1KC87</accession>
<sequence length="234" mass="24289">MAVRQPARLILDAGTRAAAVPLRGLARLRSRPARYAIGPDADAQRKYGAVMDTLAGRRFRRVLEVGCGEGELSARLAGHAGSLLGVDLDATAVGRAARRVPSGTFVRRALPHGMPGGTFDLIVCADVLHHWDPVSLRVGVAALLDRLEPGGALLAYHSRQASRPGAADRAHRTLRATAALRGLGIERREIGAPGPDGAHLDLIVSPLPATGGGVAGVPAPRRPVAVTPAGSPRT</sequence>